<dbReference type="GeneID" id="92354410"/>
<keyword evidence="1" id="KW-0547">Nucleotide-binding</keyword>
<dbReference type="InterPro" id="IPR027417">
    <property type="entry name" value="P-loop_NTPase"/>
</dbReference>
<dbReference type="SUPFAM" id="SSF52540">
    <property type="entry name" value="P-loop containing nucleoside triphosphate hydrolases"/>
    <property type="match status" value="1"/>
</dbReference>
<dbReference type="PANTHER" id="PTHR23305:SF1">
    <property type="entry name" value="OBG-TYPE G DOMAIN-CONTAINING PROTEIN"/>
    <property type="match status" value="1"/>
</dbReference>
<dbReference type="InterPro" id="IPR012676">
    <property type="entry name" value="TGS-like"/>
</dbReference>
<dbReference type="AlphaFoldDB" id="A0AAT9GRS1"/>
<dbReference type="EMBL" id="AP031322">
    <property type="protein sequence ID" value="BFH73511.1"/>
    <property type="molecule type" value="Genomic_DNA"/>
</dbReference>
<dbReference type="Gene3D" id="3.10.20.30">
    <property type="match status" value="1"/>
</dbReference>
<protein>
    <submittedName>
        <fullName evidence="3">Redox-regulated ATPase YchF</fullName>
    </submittedName>
</protein>
<evidence type="ECO:0000259" key="2">
    <source>
        <dbReference type="PROSITE" id="PS51710"/>
    </source>
</evidence>
<dbReference type="InterPro" id="IPR031167">
    <property type="entry name" value="G_OBG"/>
</dbReference>
<dbReference type="InterPro" id="IPR013646">
    <property type="entry name" value="YGR210-like_G4"/>
</dbReference>
<dbReference type="Gene3D" id="3.40.50.300">
    <property type="entry name" value="P-loop containing nucleotide triphosphate hydrolases"/>
    <property type="match status" value="1"/>
</dbReference>
<feature type="domain" description="OBG-type G" evidence="2">
    <location>
        <begin position="2"/>
        <end position="270"/>
    </location>
</feature>
<dbReference type="PROSITE" id="PS51710">
    <property type="entry name" value="G_OBG"/>
    <property type="match status" value="1"/>
</dbReference>
<dbReference type="InterPro" id="IPR004095">
    <property type="entry name" value="TGS"/>
</dbReference>
<dbReference type="RefSeq" id="WP_369609098.1">
    <property type="nucleotide sequence ID" value="NZ_AP031322.1"/>
</dbReference>
<dbReference type="NCBIfam" id="NF007171">
    <property type="entry name" value="PRK09602.1"/>
    <property type="match status" value="1"/>
</dbReference>
<dbReference type="PANTHER" id="PTHR23305">
    <property type="entry name" value="OBG GTPASE FAMILY"/>
    <property type="match status" value="1"/>
</dbReference>
<accession>A0AAT9GRS1</accession>
<dbReference type="InterPro" id="IPR012675">
    <property type="entry name" value="Beta-grasp_dom_sf"/>
</dbReference>
<dbReference type="Pfam" id="PF08438">
    <property type="entry name" value="YGR210-like_G4"/>
    <property type="match status" value="1"/>
</dbReference>
<dbReference type="SUPFAM" id="SSF81271">
    <property type="entry name" value="TGS-like"/>
    <property type="match status" value="1"/>
</dbReference>
<name>A0AAT9GRS1_9CREN</name>
<dbReference type="Gene3D" id="1.10.8.470">
    <property type="match status" value="1"/>
</dbReference>
<dbReference type="CDD" id="cd01899">
    <property type="entry name" value="Ygr210"/>
    <property type="match status" value="1"/>
</dbReference>
<organism evidence="3">
    <name type="scientific">Sulfurisphaera javensis</name>
    <dbReference type="NCBI Taxonomy" id="2049879"/>
    <lineage>
        <taxon>Archaea</taxon>
        <taxon>Thermoproteota</taxon>
        <taxon>Thermoprotei</taxon>
        <taxon>Sulfolobales</taxon>
        <taxon>Sulfolobaceae</taxon>
        <taxon>Sulfurisphaera</taxon>
    </lineage>
</organism>
<dbReference type="Pfam" id="PF01926">
    <property type="entry name" value="MMR_HSR1"/>
    <property type="match status" value="1"/>
</dbReference>
<dbReference type="KEGG" id="sjv:SJAV_14550"/>
<dbReference type="GO" id="GO:0005525">
    <property type="term" value="F:GTP binding"/>
    <property type="evidence" value="ECO:0007669"/>
    <property type="project" value="InterPro"/>
</dbReference>
<sequence>MITIGLIGKTNVGKSTFFSAATLIDVPIANRPFVTIEPNVGIAYVKKKCVHVELGVKCNPRNSICMGDYRFIPVKLVDVAGLIPGAHEGRGLGNKFLDDLRKADVLIHVIDASGSTNEEGVPVPPGNRDPEEDVAFIEKEIEEWFYSIISKDWSKFARTVDLSSKDPIDELLAKLSGLSINKYHIIETLRETKLENLKLMQWTEEDLRMFSKKLREISKPIIIAANKADIPEAKKFIEKMKNKYKYIVPTSAEAELALRKASKAGLIEYIPGEKEFKILKELSGKQKEALDYIKKNVLDIYGSTGVQEALNMAVFGALSMIVVYPVEDEKKLTDHNGNVLPDAILIKKGSTPKDLASVIHSELAKGFLFAINVKKKVRVGEEYELQDGDVIKIVSSTARP</sequence>
<dbReference type="GO" id="GO:0016887">
    <property type="term" value="F:ATP hydrolysis activity"/>
    <property type="evidence" value="ECO:0007669"/>
    <property type="project" value="TreeGrafter"/>
</dbReference>
<evidence type="ECO:0000313" key="3">
    <source>
        <dbReference type="EMBL" id="BFH73511.1"/>
    </source>
</evidence>
<gene>
    <name evidence="3" type="ORF">SJAV_14550</name>
</gene>
<reference evidence="3" key="1">
    <citation type="submission" date="2024-03" db="EMBL/GenBank/DDBJ databases">
        <title>Complete genome sequence of Sulfurisphaera javensis strain KD-1.</title>
        <authorList>
            <person name="Sakai H."/>
            <person name="Nur N."/>
            <person name="Suwanto A."/>
            <person name="Kurosawa N."/>
        </authorList>
    </citation>
    <scope>NUCLEOTIDE SEQUENCE</scope>
    <source>
        <strain evidence="3">KD-1</strain>
    </source>
</reference>
<proteinExistence type="predicted"/>
<dbReference type="GO" id="GO:0005737">
    <property type="term" value="C:cytoplasm"/>
    <property type="evidence" value="ECO:0007669"/>
    <property type="project" value="TreeGrafter"/>
</dbReference>
<evidence type="ECO:0000256" key="1">
    <source>
        <dbReference type="ARBA" id="ARBA00022741"/>
    </source>
</evidence>
<dbReference type="InterPro" id="IPR006073">
    <property type="entry name" value="GTP-bd"/>
</dbReference>
<dbReference type="CDD" id="cd01669">
    <property type="entry name" value="TGS_MJ1332_like"/>
    <property type="match status" value="1"/>
</dbReference>
<dbReference type="PRINTS" id="PR00326">
    <property type="entry name" value="GTP1OBG"/>
</dbReference>
<dbReference type="Pfam" id="PF02824">
    <property type="entry name" value="TGS"/>
    <property type="match status" value="1"/>
</dbReference>